<evidence type="ECO:0000256" key="1">
    <source>
        <dbReference type="SAM" id="MobiDB-lite"/>
    </source>
</evidence>
<dbReference type="Proteomes" id="UP000008022">
    <property type="component" value="Unassembled WGS sequence"/>
</dbReference>
<feature type="compositionally biased region" description="Basic and acidic residues" evidence="1">
    <location>
        <begin position="72"/>
        <end position="92"/>
    </location>
</feature>
<dbReference type="PANTHER" id="PTHR47389">
    <property type="entry name" value="OS09G0436400 PROTEIN"/>
    <property type="match status" value="1"/>
</dbReference>
<dbReference type="eggNOG" id="KOG1320">
    <property type="taxonomic scope" value="Eukaryota"/>
</dbReference>
<reference evidence="4" key="1">
    <citation type="submission" date="2013-06" db="EMBL/GenBank/DDBJ databases">
        <authorList>
            <person name="Zhao Q."/>
        </authorList>
    </citation>
    <scope>NUCLEOTIDE SEQUENCE</scope>
    <source>
        <strain evidence="4">cv. W1943</strain>
    </source>
</reference>
<accession>A0A0E0PHH2</accession>
<dbReference type="InterPro" id="IPR036034">
    <property type="entry name" value="PDZ_sf"/>
</dbReference>
<dbReference type="Pfam" id="PF13365">
    <property type="entry name" value="Trypsin_2"/>
    <property type="match status" value="1"/>
</dbReference>
<dbReference type="Pfam" id="PF17820">
    <property type="entry name" value="PDZ_6"/>
    <property type="match status" value="1"/>
</dbReference>
<feature type="compositionally biased region" description="Acidic residues" evidence="1">
    <location>
        <begin position="1"/>
        <end position="10"/>
    </location>
</feature>
<evidence type="ECO:0000313" key="4">
    <source>
        <dbReference type="Proteomes" id="UP000008022"/>
    </source>
</evidence>
<dbReference type="OMA" id="WHKFRCI"/>
<dbReference type="SUPFAM" id="SSF50494">
    <property type="entry name" value="Trypsin-like serine proteases"/>
    <property type="match status" value="1"/>
</dbReference>
<organism evidence="3 4">
    <name type="scientific">Oryza rufipogon</name>
    <name type="common">Brownbeard rice</name>
    <name type="synonym">Asian wild rice</name>
    <dbReference type="NCBI Taxonomy" id="4529"/>
    <lineage>
        <taxon>Eukaryota</taxon>
        <taxon>Viridiplantae</taxon>
        <taxon>Streptophyta</taxon>
        <taxon>Embryophyta</taxon>
        <taxon>Tracheophyta</taxon>
        <taxon>Spermatophyta</taxon>
        <taxon>Magnoliopsida</taxon>
        <taxon>Liliopsida</taxon>
        <taxon>Poales</taxon>
        <taxon>Poaceae</taxon>
        <taxon>BOP clade</taxon>
        <taxon>Oryzoideae</taxon>
        <taxon>Oryzeae</taxon>
        <taxon>Oryzinae</taxon>
        <taxon>Oryza</taxon>
    </lineage>
</organism>
<dbReference type="InterPro" id="IPR041489">
    <property type="entry name" value="PDZ_6"/>
</dbReference>
<dbReference type="Gene3D" id="2.40.10.120">
    <property type="match status" value="1"/>
</dbReference>
<feature type="region of interest" description="Disordered" evidence="1">
    <location>
        <begin position="1"/>
        <end position="107"/>
    </location>
</feature>
<dbReference type="SUPFAM" id="SSF50156">
    <property type="entry name" value="PDZ domain-like"/>
    <property type="match status" value="1"/>
</dbReference>
<dbReference type="InterPro" id="IPR009003">
    <property type="entry name" value="Peptidase_S1_PA"/>
</dbReference>
<sequence length="636" mass="70552">MAPVAAEEDDVPRLRNTRSRATRRQPGLQELLRTVRGRGNEQDSKGRSHCSRSAPASPSSERDQRMKRRRKMIEADHSCEDGEEKVPEKMNEGEEEEEVSSAPSSPLHMPLLPFKFSGYDSDGQEILEPPDMDIVDAYQKRREEFEEKRARQLSLPTLNSSKSLCLSDPKLLDIYEPAKKAVLGAAKFILGLSSSIGGKPLAHCSGFLVDWDETRKKGIVMTTSDIICSKSSLDCWSGEDEYSPNAEVYVHLLDDTTVEARLIYSQTHYNLALFEIALETPGELPTFSSRVDRAQHIFMLGRDENLYPRISHGRVLYSNPYLCDRHHYMYVSSAIPEFGLGGLVIDLKGKVVGMTGLIHAFIPSSVILKCLKLWHKFRCIPRPQLGVKLWAIKFLDLPHIEMILRKTHICDGLIVKEVSEGSILEKLGVRIGDIIECLNGERIYDTIQLEELLLELCEGHFDNGNGLNSTLEMAVVLFHIRKGAQSIKKLTANVSENGEVVKRGVFFVAGPTCEEIPNLAPLGKGALREEGWAGDSHIPTADGASASVPLDQVGPGDPQIPTAEETSTSRPLDQVEPVYSYHIEAKLCYRPPCADFSISAIAKQGAFSILLGKNRLSEGSQPQACTGSQDHNHRVT</sequence>
<keyword evidence="4" id="KW-1185">Reference proteome</keyword>
<feature type="region of interest" description="Disordered" evidence="1">
    <location>
        <begin position="533"/>
        <end position="572"/>
    </location>
</feature>
<protein>
    <recommendedName>
        <fullName evidence="2">PDZ domain-containing protein</fullName>
    </recommendedName>
</protein>
<dbReference type="PANTHER" id="PTHR47389:SF5">
    <property type="entry name" value="OS09G0436700 PROTEIN"/>
    <property type="match status" value="1"/>
</dbReference>
<dbReference type="Gramene" id="ORUFI05G03340.1">
    <property type="protein sequence ID" value="ORUFI05G03340.1"/>
    <property type="gene ID" value="ORUFI05G03340"/>
</dbReference>
<feature type="domain" description="PDZ" evidence="2">
    <location>
        <begin position="414"/>
        <end position="453"/>
    </location>
</feature>
<dbReference type="AlphaFoldDB" id="A0A0E0PHH2"/>
<name>A0A0E0PHH2_ORYRU</name>
<evidence type="ECO:0000313" key="3">
    <source>
        <dbReference type="EnsemblPlants" id="ORUFI05G03340.1"/>
    </source>
</evidence>
<reference evidence="3" key="2">
    <citation type="submission" date="2015-06" db="UniProtKB">
        <authorList>
            <consortium name="EnsemblPlants"/>
        </authorList>
    </citation>
    <scope>IDENTIFICATION</scope>
</reference>
<dbReference type="EnsemblPlants" id="ORUFI05G03340.1">
    <property type="protein sequence ID" value="ORUFI05G03340.1"/>
    <property type="gene ID" value="ORUFI05G03340"/>
</dbReference>
<proteinExistence type="predicted"/>
<dbReference type="Gene3D" id="2.30.42.10">
    <property type="match status" value="1"/>
</dbReference>
<evidence type="ECO:0000259" key="2">
    <source>
        <dbReference type="Pfam" id="PF17820"/>
    </source>
</evidence>
<dbReference type="STRING" id="4529.A0A0E0PHH2"/>